<keyword evidence="6" id="KW-0732">Signal</keyword>
<dbReference type="OrthoDB" id="407355at2759"/>
<keyword evidence="4" id="KW-0648">Protein biosynthesis</keyword>
<dbReference type="GO" id="GO:0043023">
    <property type="term" value="F:ribosomal large subunit binding"/>
    <property type="evidence" value="ECO:0007669"/>
    <property type="project" value="TreeGrafter"/>
</dbReference>
<organism evidence="8">
    <name type="scientific">Pelagomonas calceolata</name>
    <dbReference type="NCBI Taxonomy" id="35677"/>
    <lineage>
        <taxon>Eukaryota</taxon>
        <taxon>Sar</taxon>
        <taxon>Stramenopiles</taxon>
        <taxon>Ochrophyta</taxon>
        <taxon>Pelagophyceae</taxon>
        <taxon>Pelagomonadales</taxon>
        <taxon>Pelagomonadaceae</taxon>
        <taxon>Pelagomonas</taxon>
    </lineage>
</organism>
<proteinExistence type="inferred from homology"/>
<evidence type="ECO:0000256" key="3">
    <source>
        <dbReference type="ARBA" id="ARBA00022490"/>
    </source>
</evidence>
<feature type="compositionally biased region" description="Basic and acidic residues" evidence="5">
    <location>
        <begin position="171"/>
        <end position="190"/>
    </location>
</feature>
<feature type="signal peptide" evidence="6">
    <location>
        <begin position="1"/>
        <end position="16"/>
    </location>
</feature>
<comment type="similarity">
    <text evidence="2">Belongs to the RRF family.</text>
</comment>
<dbReference type="Proteomes" id="UP000789595">
    <property type="component" value="Unassembled WGS sequence"/>
</dbReference>
<gene>
    <name evidence="8" type="ORF">PCAL00307_LOCUS14139</name>
    <name evidence="9" type="ORF">PECAL_2P17160</name>
</gene>
<sequence length="220" mass="23942">MARITALVAAATLCNAWTPARHIRPRSIQLRAADEDFDVDMMLLETEEKMQKSIAACVSNLGALRTGRASPDVLKRVVVDYYGAETPLNQLASISVASGTQLVVSPFDKSTLGDVEAALLDANLGMTPNNDGEIIRLNIPQLTEDRRKDVAKEAKAVGEEAKVAVRSTRKKANDSVKKKGKDLSEDVAKDAQDQIQKLTDKLVKEIDALVAKKEKEVMTV</sequence>
<dbReference type="InterPro" id="IPR036191">
    <property type="entry name" value="RRF_sf"/>
</dbReference>
<reference evidence="8" key="1">
    <citation type="submission" date="2021-01" db="EMBL/GenBank/DDBJ databases">
        <authorList>
            <person name="Corre E."/>
            <person name="Pelletier E."/>
            <person name="Niang G."/>
            <person name="Scheremetjew M."/>
            <person name="Finn R."/>
            <person name="Kale V."/>
            <person name="Holt S."/>
            <person name="Cochrane G."/>
            <person name="Meng A."/>
            <person name="Brown T."/>
            <person name="Cohen L."/>
        </authorList>
    </citation>
    <scope>NUCLEOTIDE SEQUENCE</scope>
    <source>
        <strain evidence="8">CCMP1756</strain>
    </source>
</reference>
<dbReference type="GO" id="GO:0006412">
    <property type="term" value="P:translation"/>
    <property type="evidence" value="ECO:0007669"/>
    <property type="project" value="UniProtKB-KW"/>
</dbReference>
<evidence type="ECO:0000256" key="4">
    <source>
        <dbReference type="ARBA" id="ARBA00022917"/>
    </source>
</evidence>
<dbReference type="InterPro" id="IPR023584">
    <property type="entry name" value="Ribosome_recyc_fac_dom"/>
</dbReference>
<dbReference type="HAMAP" id="MF_00040">
    <property type="entry name" value="RRF"/>
    <property type="match status" value="1"/>
</dbReference>
<dbReference type="EMBL" id="CAKKNE010000002">
    <property type="protein sequence ID" value="CAH0368644.1"/>
    <property type="molecule type" value="Genomic_DNA"/>
</dbReference>
<dbReference type="AlphaFoldDB" id="A0A7S3ZZ80"/>
<dbReference type="EMBL" id="HBIW01016388">
    <property type="protein sequence ID" value="CAE0698703.1"/>
    <property type="molecule type" value="Transcribed_RNA"/>
</dbReference>
<dbReference type="NCBIfam" id="TIGR00496">
    <property type="entry name" value="frr"/>
    <property type="match status" value="1"/>
</dbReference>
<dbReference type="GO" id="GO:0005739">
    <property type="term" value="C:mitochondrion"/>
    <property type="evidence" value="ECO:0007669"/>
    <property type="project" value="TreeGrafter"/>
</dbReference>
<comment type="subcellular location">
    <subcellularLocation>
        <location evidence="1">Cytoplasm</location>
    </subcellularLocation>
</comment>
<dbReference type="FunFam" id="3.30.1360.40:FF:000001">
    <property type="entry name" value="Ribosome-recycling factor"/>
    <property type="match status" value="1"/>
</dbReference>
<evidence type="ECO:0000256" key="2">
    <source>
        <dbReference type="ARBA" id="ARBA00005912"/>
    </source>
</evidence>
<evidence type="ECO:0000313" key="9">
    <source>
        <dbReference type="EMBL" id="CAH0368644.1"/>
    </source>
</evidence>
<dbReference type="InterPro" id="IPR002661">
    <property type="entry name" value="Ribosome_recyc_fac"/>
</dbReference>
<dbReference type="Gene3D" id="3.30.1360.40">
    <property type="match status" value="1"/>
</dbReference>
<dbReference type="PANTHER" id="PTHR20982">
    <property type="entry name" value="RIBOSOME RECYCLING FACTOR"/>
    <property type="match status" value="1"/>
</dbReference>
<evidence type="ECO:0000313" key="8">
    <source>
        <dbReference type="EMBL" id="CAE0698703.1"/>
    </source>
</evidence>
<name>A0A7S3ZZ80_9STRA</name>
<dbReference type="FunFam" id="1.10.132.20:FF:000001">
    <property type="entry name" value="Ribosome-recycling factor"/>
    <property type="match status" value="1"/>
</dbReference>
<evidence type="ECO:0000256" key="1">
    <source>
        <dbReference type="ARBA" id="ARBA00004496"/>
    </source>
</evidence>
<evidence type="ECO:0000313" key="10">
    <source>
        <dbReference type="Proteomes" id="UP000789595"/>
    </source>
</evidence>
<feature type="domain" description="Ribosome recycling factor" evidence="7">
    <location>
        <begin position="60"/>
        <end position="218"/>
    </location>
</feature>
<reference evidence="9" key="2">
    <citation type="submission" date="2021-11" db="EMBL/GenBank/DDBJ databases">
        <authorList>
            <consortium name="Genoscope - CEA"/>
            <person name="William W."/>
        </authorList>
    </citation>
    <scope>NUCLEOTIDE SEQUENCE</scope>
</reference>
<feature type="region of interest" description="Disordered" evidence="5">
    <location>
        <begin position="167"/>
        <end position="190"/>
    </location>
</feature>
<dbReference type="SUPFAM" id="SSF55194">
    <property type="entry name" value="Ribosome recycling factor, RRF"/>
    <property type="match status" value="1"/>
</dbReference>
<accession>A0A7S3ZZ80</accession>
<feature type="chain" id="PRO_5035593907" description="Ribosome recycling factor domain-containing protein" evidence="6">
    <location>
        <begin position="17"/>
        <end position="220"/>
    </location>
</feature>
<dbReference type="Gene3D" id="1.10.132.20">
    <property type="entry name" value="Ribosome-recycling factor"/>
    <property type="match status" value="1"/>
</dbReference>
<dbReference type="CDD" id="cd00520">
    <property type="entry name" value="RRF"/>
    <property type="match status" value="1"/>
</dbReference>
<keyword evidence="10" id="KW-1185">Reference proteome</keyword>
<evidence type="ECO:0000259" key="7">
    <source>
        <dbReference type="Pfam" id="PF01765"/>
    </source>
</evidence>
<dbReference type="PANTHER" id="PTHR20982:SF3">
    <property type="entry name" value="MITOCHONDRIAL RIBOSOME RECYCLING FACTOR PSEUDO 1"/>
    <property type="match status" value="1"/>
</dbReference>
<dbReference type="Pfam" id="PF01765">
    <property type="entry name" value="RRF"/>
    <property type="match status" value="1"/>
</dbReference>
<protein>
    <recommendedName>
        <fullName evidence="7">Ribosome recycling factor domain-containing protein</fullName>
    </recommendedName>
</protein>
<evidence type="ECO:0000256" key="5">
    <source>
        <dbReference type="SAM" id="MobiDB-lite"/>
    </source>
</evidence>
<keyword evidence="3" id="KW-0963">Cytoplasm</keyword>
<evidence type="ECO:0000256" key="6">
    <source>
        <dbReference type="SAM" id="SignalP"/>
    </source>
</evidence>